<organism evidence="1 2">
    <name type="scientific">Catellatospora bangladeshensis</name>
    <dbReference type="NCBI Taxonomy" id="310355"/>
    <lineage>
        <taxon>Bacteria</taxon>
        <taxon>Bacillati</taxon>
        <taxon>Actinomycetota</taxon>
        <taxon>Actinomycetes</taxon>
        <taxon>Micromonosporales</taxon>
        <taxon>Micromonosporaceae</taxon>
        <taxon>Catellatospora</taxon>
    </lineage>
</organism>
<dbReference type="RefSeq" id="WP_203751867.1">
    <property type="nucleotide sequence ID" value="NZ_BONF01000033.1"/>
</dbReference>
<evidence type="ECO:0000313" key="2">
    <source>
        <dbReference type="Proteomes" id="UP000601223"/>
    </source>
</evidence>
<gene>
    <name evidence="1" type="ORF">Cba03nite_54530</name>
</gene>
<dbReference type="EMBL" id="BONF01000033">
    <property type="protein sequence ID" value="GIF84104.1"/>
    <property type="molecule type" value="Genomic_DNA"/>
</dbReference>
<dbReference type="Gene3D" id="3.40.50.300">
    <property type="entry name" value="P-loop containing nucleotide triphosphate hydrolases"/>
    <property type="match status" value="1"/>
</dbReference>
<proteinExistence type="predicted"/>
<name>A0A8J3JKB1_9ACTN</name>
<comment type="caution">
    <text evidence="1">The sequence shown here is derived from an EMBL/GenBank/DDBJ whole genome shotgun (WGS) entry which is preliminary data.</text>
</comment>
<dbReference type="Proteomes" id="UP000601223">
    <property type="component" value="Unassembled WGS sequence"/>
</dbReference>
<protein>
    <recommendedName>
        <fullName evidence="3">Sulfotransferase domain-containing protein</fullName>
    </recommendedName>
</protein>
<dbReference type="InterPro" id="IPR027417">
    <property type="entry name" value="P-loop_NTPase"/>
</dbReference>
<evidence type="ECO:0000313" key="1">
    <source>
        <dbReference type="EMBL" id="GIF84104.1"/>
    </source>
</evidence>
<keyword evidence="2" id="KW-1185">Reference proteome</keyword>
<reference evidence="1 2" key="1">
    <citation type="submission" date="2021-01" db="EMBL/GenBank/DDBJ databases">
        <title>Whole genome shotgun sequence of Catellatospora bangladeshensis NBRC 107357.</title>
        <authorList>
            <person name="Komaki H."/>
            <person name="Tamura T."/>
        </authorList>
    </citation>
    <scope>NUCLEOTIDE SEQUENCE [LARGE SCALE GENOMIC DNA]</scope>
    <source>
        <strain evidence="1 2">NBRC 107357</strain>
    </source>
</reference>
<sequence>MLRAYFGRHKSASTWARSILQEAAYALDLKVVTIHVPEQWAPYDSLGDMIRATRPDLLIMTNAQREWVETLPEMRAFHLIRDPRDIIVSGYFSHLNSHPEVVGGLPWPALVEHRRNLRNLDEAGGLLAEVEFSSMFLDPMAEWDYTHPSILEVRMEDAIADPVKSWSTILGHLDLLTPDGSGPERLRRAAVKWNLAARRETPKVLAYPRMVLPRLPIHRLPGAYPANACARFSFSRLSKGRERGQEDVHSHYRRGVAGDWRNHLTATHLAALRERYGNLVEHLGYEW</sequence>
<accession>A0A8J3JKB1</accession>
<dbReference type="AlphaFoldDB" id="A0A8J3JKB1"/>
<dbReference type="SUPFAM" id="SSF52540">
    <property type="entry name" value="P-loop containing nucleoside triphosphate hydrolases"/>
    <property type="match status" value="1"/>
</dbReference>
<evidence type="ECO:0008006" key="3">
    <source>
        <dbReference type="Google" id="ProtNLM"/>
    </source>
</evidence>